<evidence type="ECO:0000256" key="1">
    <source>
        <dbReference type="SAM" id="SignalP"/>
    </source>
</evidence>
<accession>T1ECK5</accession>
<reference evidence="2" key="3">
    <citation type="submission" date="2015-06" db="EMBL/GenBank/DDBJ databases">
        <authorList>
            <person name="Hoefler B.C."/>
            <person name="Straight P.D."/>
        </authorList>
    </citation>
    <scope>NUCLEOTIDE SEQUENCE</scope>
    <source>
        <strain evidence="2">91E135</strain>
        <plasmid evidence="2">lp150</plasmid>
    </source>
</reference>
<name>T1ECK5_BORT9</name>
<protein>
    <recommendedName>
        <fullName evidence="3">Lipoprotein</fullName>
    </recommendedName>
</protein>
<dbReference type="Gene3D" id="1.10.3160.10">
    <property type="entry name" value="Bbcrasp-1"/>
    <property type="match status" value="1"/>
</dbReference>
<evidence type="ECO:0008006" key="3">
    <source>
        <dbReference type="Google" id="ProtNLM"/>
    </source>
</evidence>
<keyword evidence="2" id="KW-0614">Plasmid</keyword>
<reference evidence="2" key="1">
    <citation type="submission" date="2012-01" db="EMBL/GenBank/DDBJ databases">
        <authorList>
            <person name="Campeau S.A."/>
            <person name="Porcella S.F."/>
            <person name="Schwan T.G."/>
            <person name="Barbour A.G."/>
        </authorList>
    </citation>
    <scope>NUCLEOTIDE SEQUENCE</scope>
    <source>
        <strain evidence="2">91E135</strain>
        <plasmid evidence="2">lp150</plasmid>
    </source>
</reference>
<gene>
    <name evidence="2" type="ORF">BTA040</name>
</gene>
<dbReference type="EMBL" id="HM008710">
    <property type="protein sequence ID" value="ADN26467.2"/>
    <property type="molecule type" value="Genomic_DNA"/>
</dbReference>
<reference evidence="2" key="2">
    <citation type="journal article" date="2013" name="J. Bacteriol.">
        <title>Large linear plasmids of Borrelia species that cause relapsing fever.</title>
        <authorList>
            <person name="Miller S.C."/>
            <person name="Porcella S.F."/>
            <person name="Raffel S.J."/>
            <person name="Schwan T.G."/>
            <person name="Barbour A.G."/>
        </authorList>
    </citation>
    <scope>NUCLEOTIDE SEQUENCE</scope>
    <source>
        <strain evidence="2">91E135</strain>
        <plasmid evidence="2">lp150</plasmid>
    </source>
</reference>
<dbReference type="PROSITE" id="PS51257">
    <property type="entry name" value="PROKAR_LIPOPROTEIN"/>
    <property type="match status" value="1"/>
</dbReference>
<organism evidence="2">
    <name type="scientific">Borrelia turicatae (strain 91E135)</name>
    <dbReference type="NCBI Taxonomy" id="314724"/>
    <lineage>
        <taxon>Bacteria</taxon>
        <taxon>Pseudomonadati</taxon>
        <taxon>Spirochaetota</taxon>
        <taxon>Spirochaetia</taxon>
        <taxon>Spirochaetales</taxon>
        <taxon>Borreliaceae</taxon>
        <taxon>Borrelia</taxon>
    </lineage>
</organism>
<dbReference type="AlphaFoldDB" id="T1ECK5"/>
<feature type="signal peptide" evidence="1">
    <location>
        <begin position="1"/>
        <end position="22"/>
    </location>
</feature>
<sequence length="270" mass="31022">MISMKKMCMILCAISTLGLVMGCEPGNNAVGDSLTSDVIDKEGRFEGKLSALTRVEGSSEHMLKTSKEQIYDKLTGELEKYRKAFRAAQFRFRRGHYYFQMSFFEKFPKFSGWDEKDIVYDILGYDVGFITKLETIVNAITPATAPTYFSNRPATIVAKLLDILYNTTFYIRRVVVDHLSDFNLEQLKDNKSAEELTTIYNAFKELSDLRTNAMSQIKIAIEKSEPLWRDRVVMTDELKKITDDESLVQDLKLKIMIKGLEIKFYAKVES</sequence>
<proteinExistence type="predicted"/>
<keyword evidence="1" id="KW-0732">Signal</keyword>
<geneLocation type="plasmid" evidence="2">
    <name>lp150</name>
</geneLocation>
<feature type="chain" id="PRO_5006757878" description="Lipoprotein" evidence="1">
    <location>
        <begin position="23"/>
        <end position="270"/>
    </location>
</feature>
<evidence type="ECO:0000313" key="2">
    <source>
        <dbReference type="EMBL" id="ADN26467.2"/>
    </source>
</evidence>